<dbReference type="AlphaFoldDB" id="A0A1I0QC86"/>
<organism evidence="2 3">
    <name type="scientific">Roseivirga pacifica</name>
    <dbReference type="NCBI Taxonomy" id="1267423"/>
    <lineage>
        <taxon>Bacteria</taxon>
        <taxon>Pseudomonadati</taxon>
        <taxon>Bacteroidota</taxon>
        <taxon>Cytophagia</taxon>
        <taxon>Cytophagales</taxon>
        <taxon>Roseivirgaceae</taxon>
        <taxon>Roseivirga</taxon>
    </lineage>
</organism>
<dbReference type="RefSeq" id="WP_090258624.1">
    <property type="nucleotide sequence ID" value="NZ_FOIR01000002.1"/>
</dbReference>
<dbReference type="GeneID" id="99986901"/>
<protein>
    <submittedName>
        <fullName evidence="2">Uncharacterized protein</fullName>
    </submittedName>
</protein>
<keyword evidence="3" id="KW-1185">Reference proteome</keyword>
<keyword evidence="1" id="KW-1133">Transmembrane helix</keyword>
<dbReference type="STRING" id="1267423.SAMN05216290_2195"/>
<reference evidence="3" key="1">
    <citation type="submission" date="2016-10" db="EMBL/GenBank/DDBJ databases">
        <authorList>
            <person name="Varghese N."/>
            <person name="Submissions S."/>
        </authorList>
    </citation>
    <scope>NUCLEOTIDE SEQUENCE [LARGE SCALE GENOMIC DNA]</scope>
    <source>
        <strain evidence="3">CGMCC 1.12402</strain>
    </source>
</reference>
<keyword evidence="1" id="KW-0472">Membrane</keyword>
<evidence type="ECO:0000256" key="1">
    <source>
        <dbReference type="SAM" id="Phobius"/>
    </source>
</evidence>
<gene>
    <name evidence="2" type="ORF">SAMN05216290_2195</name>
</gene>
<accession>A0A1I0QC86</accession>
<sequence>MKVNKEYVLGLMVVLVSIIAFGASVNYHYTDEVLGDEQIIDKSVLDRAYNDVVDSEDSEWLIPLDKIIKVFDENDELIDTRILSPDELPDQEFSILLNQASFMAEYNNSRIYRVVK</sequence>
<keyword evidence="1" id="KW-0812">Transmembrane</keyword>
<proteinExistence type="predicted"/>
<evidence type="ECO:0000313" key="2">
    <source>
        <dbReference type="EMBL" id="SEW24505.1"/>
    </source>
</evidence>
<name>A0A1I0QC86_9BACT</name>
<dbReference type="EMBL" id="FOIR01000002">
    <property type="protein sequence ID" value="SEW24505.1"/>
    <property type="molecule type" value="Genomic_DNA"/>
</dbReference>
<feature type="transmembrane region" description="Helical" evidence="1">
    <location>
        <begin position="7"/>
        <end position="29"/>
    </location>
</feature>
<dbReference type="Proteomes" id="UP000199437">
    <property type="component" value="Unassembled WGS sequence"/>
</dbReference>
<evidence type="ECO:0000313" key="3">
    <source>
        <dbReference type="Proteomes" id="UP000199437"/>
    </source>
</evidence>